<dbReference type="GO" id="GO:0016829">
    <property type="term" value="F:lyase activity"/>
    <property type="evidence" value="ECO:0007669"/>
    <property type="project" value="UniProtKB-KW"/>
</dbReference>
<dbReference type="Proteomes" id="UP000014174">
    <property type="component" value="Unassembled WGS sequence"/>
</dbReference>
<dbReference type="Pfam" id="PF08787">
    <property type="entry name" value="Alginate_lyase2"/>
    <property type="match status" value="1"/>
</dbReference>
<dbReference type="EMBL" id="AQPN01000072">
    <property type="protein sequence ID" value="EOR94889.1"/>
    <property type="molecule type" value="Genomic_DNA"/>
</dbReference>
<dbReference type="PATRIC" id="fig|1150600.3.peg.1896"/>
<organism evidence="2 3">
    <name type="scientific">Arcticibacter svalbardensis MN12-7</name>
    <dbReference type="NCBI Taxonomy" id="1150600"/>
    <lineage>
        <taxon>Bacteria</taxon>
        <taxon>Pseudomonadati</taxon>
        <taxon>Bacteroidota</taxon>
        <taxon>Sphingobacteriia</taxon>
        <taxon>Sphingobacteriales</taxon>
        <taxon>Sphingobacteriaceae</taxon>
        <taxon>Arcticibacter</taxon>
    </lineage>
</organism>
<keyword evidence="2" id="KW-0456">Lyase</keyword>
<evidence type="ECO:0000313" key="2">
    <source>
        <dbReference type="EMBL" id="EOR94889.1"/>
    </source>
</evidence>
<dbReference type="eggNOG" id="COG3291">
    <property type="taxonomic scope" value="Bacteria"/>
</dbReference>
<feature type="domain" description="Alginate lyase 2" evidence="1">
    <location>
        <begin position="45"/>
        <end position="261"/>
    </location>
</feature>
<gene>
    <name evidence="2" type="ORF">ADIARSV_1923</name>
</gene>
<dbReference type="GO" id="GO:0004553">
    <property type="term" value="F:hydrolase activity, hydrolyzing O-glycosyl compounds"/>
    <property type="evidence" value="ECO:0007669"/>
    <property type="project" value="UniProtKB-ARBA"/>
</dbReference>
<evidence type="ECO:0000313" key="3">
    <source>
        <dbReference type="Proteomes" id="UP000014174"/>
    </source>
</evidence>
<proteinExistence type="predicted"/>
<keyword evidence="3" id="KW-1185">Reference proteome</keyword>
<dbReference type="InterPro" id="IPR013320">
    <property type="entry name" value="ConA-like_dom_sf"/>
</dbReference>
<dbReference type="RefSeq" id="WP_016195158.1">
    <property type="nucleotide sequence ID" value="NZ_AQPN01000072.1"/>
</dbReference>
<dbReference type="STRING" id="1150600.ADIARSV_1923"/>
<reference evidence="2 3" key="1">
    <citation type="journal article" date="2013" name="Genome Announc.">
        <title>Draft Genome Sequence of Arcticibacter svalbardensis Strain MN12-7T, a Member of the Family Sphingobacteriaceae Isolated from an Arctic Soil Sample.</title>
        <authorList>
            <person name="Shivaji S."/>
            <person name="Ara S."/>
            <person name="Prasad S."/>
            <person name="Manasa B.P."/>
            <person name="Begum Z."/>
            <person name="Singh A."/>
            <person name="Kumar Pinnaka A."/>
        </authorList>
    </citation>
    <scope>NUCLEOTIDE SEQUENCE [LARGE SCALE GENOMIC DNA]</scope>
    <source>
        <strain evidence="2 3">MN12-7</strain>
    </source>
</reference>
<dbReference type="AlphaFoldDB" id="R9H0X4"/>
<protein>
    <submittedName>
        <fullName evidence="2">Polyguluronate lyase</fullName>
    </submittedName>
</protein>
<dbReference type="GO" id="GO:0005975">
    <property type="term" value="P:carbohydrate metabolic process"/>
    <property type="evidence" value="ECO:0007669"/>
    <property type="project" value="UniProtKB-ARBA"/>
</dbReference>
<sequence length="262" mass="29198">MINISLVVLLLASCVTQQVPEKVTTIIAEPVVIRVADKNFPSEVLDLTNWKLNTPTDTQTSGKVDEYKQPVLNTFIDANWFHLNNSKDGVVFKANTGGVTTSGSGYPRSELREMINSGNTNASWGSASGIHTMFIEQAITHLPNVKPHIVIGQIHDADHDIVVFRLEKKKLFIDLNGKDGPVLDNNYSLGKHFTVMFKVHDNKVDCYYNDALVYSHNAIFSNAYFKAGAYVQSSCKGTRKVIDESCDAYGEVEIYKLRVEHD</sequence>
<accession>R9H0X4</accession>
<comment type="caution">
    <text evidence="2">The sequence shown here is derived from an EMBL/GenBank/DDBJ whole genome shotgun (WGS) entry which is preliminary data.</text>
</comment>
<dbReference type="Gene3D" id="2.60.120.200">
    <property type="match status" value="1"/>
</dbReference>
<name>R9H0X4_9SPHI</name>
<evidence type="ECO:0000259" key="1">
    <source>
        <dbReference type="Pfam" id="PF08787"/>
    </source>
</evidence>
<dbReference type="InterPro" id="IPR014895">
    <property type="entry name" value="Alginate_lyase_2"/>
</dbReference>
<dbReference type="SUPFAM" id="SSF49899">
    <property type="entry name" value="Concanavalin A-like lectins/glucanases"/>
    <property type="match status" value="1"/>
</dbReference>